<gene>
    <name evidence="2" type="ORF">AXG93_1976s1530</name>
    <name evidence="1" type="ORF">Mp_3g00180</name>
</gene>
<protein>
    <submittedName>
        <fullName evidence="2">Uncharacterized protein</fullName>
    </submittedName>
</protein>
<evidence type="ECO:0000313" key="3">
    <source>
        <dbReference type="Proteomes" id="UP000077202"/>
    </source>
</evidence>
<proteinExistence type="predicted"/>
<organism evidence="2 3">
    <name type="scientific">Marchantia polymorpha subsp. ruderalis</name>
    <dbReference type="NCBI Taxonomy" id="1480154"/>
    <lineage>
        <taxon>Eukaryota</taxon>
        <taxon>Viridiplantae</taxon>
        <taxon>Streptophyta</taxon>
        <taxon>Embryophyta</taxon>
        <taxon>Marchantiophyta</taxon>
        <taxon>Marchantiopsida</taxon>
        <taxon>Marchantiidae</taxon>
        <taxon>Marchantiales</taxon>
        <taxon>Marchantiaceae</taxon>
        <taxon>Marchantia</taxon>
    </lineage>
</organism>
<evidence type="ECO:0000313" key="2">
    <source>
        <dbReference type="EMBL" id="OAE18946.1"/>
    </source>
</evidence>
<dbReference type="Gene3D" id="2.30.30.240">
    <property type="entry name" value="PRC-barrel domain"/>
    <property type="match status" value="1"/>
</dbReference>
<dbReference type="AlphaFoldDB" id="A0A176VGN5"/>
<evidence type="ECO:0000313" key="1">
    <source>
        <dbReference type="EMBL" id="BBN03866.1"/>
    </source>
</evidence>
<dbReference type="EMBL" id="AP019868">
    <property type="protein sequence ID" value="BBN03866.1"/>
    <property type="molecule type" value="Genomic_DNA"/>
</dbReference>
<dbReference type="Proteomes" id="UP000077202">
    <property type="component" value="Unassembled WGS sequence"/>
</dbReference>
<reference evidence="1" key="2">
    <citation type="journal article" date="2019" name="Curr. Biol.">
        <title>Chromatin organization in early land plants reveals an ancestral association between H3K27me3, transposons, and constitutive heterochromatin.</title>
        <authorList>
            <person name="Montgomery S.A."/>
            <person name="Tanizawa Y."/>
            <person name="Galik B."/>
            <person name="Wang N."/>
            <person name="Ito T."/>
            <person name="Mochizuki T."/>
            <person name="Akimcheva S."/>
            <person name="Bowman J."/>
            <person name="Cognat V."/>
            <person name="Drouard L."/>
            <person name="Ekker H."/>
            <person name="Houng S."/>
            <person name="Kohchi T."/>
            <person name="Lin S."/>
            <person name="Liu L.D."/>
            <person name="Nakamura Y."/>
            <person name="Valeeva L.R."/>
            <person name="Shakirov E.V."/>
            <person name="Shippen D.E."/>
            <person name="Wei W."/>
            <person name="Yagura M."/>
            <person name="Yamaoka S."/>
            <person name="Yamato K.T."/>
            <person name="Liu C."/>
            <person name="Berger F."/>
        </authorList>
    </citation>
    <scope>NUCLEOTIDE SEQUENCE [LARGE SCALE GENOMIC DNA]</scope>
    <source>
        <strain evidence="1">Tak-1</strain>
    </source>
</reference>
<keyword evidence="3" id="KW-1185">Reference proteome</keyword>
<accession>A0A176VGN5</accession>
<reference evidence="4" key="3">
    <citation type="journal article" date="2020" name="Curr. Biol.">
        <title>Chromatin organization in early land plants reveals an ancestral association between H3K27me3, transposons, and constitutive heterochromatin.</title>
        <authorList>
            <person name="Montgomery S.A."/>
            <person name="Tanizawa Y."/>
            <person name="Galik B."/>
            <person name="Wang N."/>
            <person name="Ito T."/>
            <person name="Mochizuki T."/>
            <person name="Akimcheva S."/>
            <person name="Bowman J.L."/>
            <person name="Cognat V."/>
            <person name="Marechal-Drouard L."/>
            <person name="Ekker H."/>
            <person name="Hong S.F."/>
            <person name="Kohchi T."/>
            <person name="Lin S.S."/>
            <person name="Liu L.D."/>
            <person name="Nakamura Y."/>
            <person name="Valeeva L.R."/>
            <person name="Shakirov E.V."/>
            <person name="Shippen D.E."/>
            <person name="Wei W.L."/>
            <person name="Yagura M."/>
            <person name="Yamaoka S."/>
            <person name="Yamato K.T."/>
            <person name="Liu C."/>
            <person name="Berger F."/>
        </authorList>
    </citation>
    <scope>NUCLEOTIDE SEQUENCE [LARGE SCALE GENOMIC DNA]</scope>
    <source>
        <strain evidence="4">Tak-1</strain>
    </source>
</reference>
<dbReference type="EMBL" id="LVLJ01003973">
    <property type="protein sequence ID" value="OAE18946.1"/>
    <property type="molecule type" value="Genomic_DNA"/>
</dbReference>
<name>A0A176VGN5_MARPO</name>
<reference evidence="2 3" key="1">
    <citation type="submission" date="2016-03" db="EMBL/GenBank/DDBJ databases">
        <title>Mechanisms controlling the formation of the plant cell surface in tip-growing cells are functionally conserved among land plants.</title>
        <authorList>
            <person name="Honkanen S."/>
            <person name="Jones V.A."/>
            <person name="Morieri G."/>
            <person name="Champion C."/>
            <person name="Hetherington A.J."/>
            <person name="Kelly S."/>
            <person name="Saint-Marcoux D."/>
            <person name="Proust H."/>
            <person name="Prescott H."/>
            <person name="Dolan L."/>
        </authorList>
    </citation>
    <scope>NUCLEOTIDE SEQUENCE [LARGE SCALE GENOMIC DNA]</scope>
    <source>
        <strain evidence="3">cv. Tak-1 and cv. Tak-2</strain>
        <tissue evidence="2">Whole gametophyte</tissue>
    </source>
</reference>
<evidence type="ECO:0000313" key="4">
    <source>
        <dbReference type="Proteomes" id="UP001162541"/>
    </source>
</evidence>
<sequence>MVRGLSRQAMMGARSWSVGQLPTIFTGSRSCTRSKCSENMTSPDLMSGVRPQGTLAYEQGVQAVAERSQRHERPITRISCDASLIGDSVFNRSGPTAGLAAQSWTATDLAKGLLDVQGWKVLRNETGEQVGIVDEIIHIGPSGSDEIFESVLKLVQVSPPEAKPRYLSNEADDSDDVEGLEFLVPLVEDIVKGVDINLKCLFITPPAGLLELARIPEILKRLKPQLLDFCQHQNAGILSCLDSVEAQQSTRFSEDAKQLVAWSRSIQPHNRDVFMPTRRQLLSAGRQDLVEEIMAAGGFLSVAQALGLRSRRRPVGFWEDLRNLDAEIEWFVSGCWVIQQSPETGEDIYYNHATSQYSSKEPSPGNVSDPVPVSEDEFDVGTAVMPRQQQVLEAGRYDLHHAILLHGGYKLVAQELGRQPVTRDTTTKLVSKLRSFMEENSLSRFPSFDELRAFARYDLVYSLRKHGGINSVAQMMEIRPKRYGKGQWYSLDCAAAALRSYICDKLISTRGLSGSSMDRFDLEDMVWNDAAEARTLEIPTQASVLKDGRSDLRYLLQKFGRKHLAEYLDINYVDSRRRRGKKLDARAPKHFVPF</sequence>
<dbReference type="Proteomes" id="UP001162541">
    <property type="component" value="Chromosome 3"/>
</dbReference>